<dbReference type="InterPro" id="IPR051706">
    <property type="entry name" value="Glycosyltransferase_domain"/>
</dbReference>
<organism evidence="2 3">
    <name type="scientific">Allotamlana fucoidanivorans</name>
    <dbReference type="NCBI Taxonomy" id="2583814"/>
    <lineage>
        <taxon>Bacteria</taxon>
        <taxon>Pseudomonadati</taxon>
        <taxon>Bacteroidota</taxon>
        <taxon>Flavobacteriia</taxon>
        <taxon>Flavobacteriales</taxon>
        <taxon>Flavobacteriaceae</taxon>
        <taxon>Allotamlana</taxon>
    </lineage>
</organism>
<sequence length="256" mass="30203">MIPKIIHYCWLSDDEFPNLIRFCIESWKEKLPEYEFMLWDTNRFPVEDNIWVKQAFQAKKYAFASDYIRLYAVLKYGGIYLDTDVEVVKSFNSLLHLPYFFGSEGDGIIEAGVFGAKKDSNWVSKCLSYYENKSFIREDGSYDTLTLPRIMMKKMQENYRIKELGYSEAQNPNFSYLANELFMFPKDFFCAKNHGTGIIEKTKNTFCIHHFAMSWVPKRIAFLPNIKRKLMKLFGVNTINKIIVFLRLRKILRGGK</sequence>
<dbReference type="PANTHER" id="PTHR32385:SF15">
    <property type="entry name" value="INOSITOL PHOSPHOCERAMIDE MANNOSYLTRANSFERASE 1"/>
    <property type="match status" value="1"/>
</dbReference>
<dbReference type="Proteomes" id="UP000308713">
    <property type="component" value="Unassembled WGS sequence"/>
</dbReference>
<reference evidence="2 3" key="1">
    <citation type="submission" date="2019-05" db="EMBL/GenBank/DDBJ databases">
        <title>Tamlana fucoidanivorans sp. nov., isolated from the surface of algae collected from Fujian province in China.</title>
        <authorList>
            <person name="Li J."/>
        </authorList>
    </citation>
    <scope>NUCLEOTIDE SEQUENCE [LARGE SCALE GENOMIC DNA]</scope>
    <source>
        <strain evidence="2 3">CW2-9</strain>
    </source>
</reference>
<protein>
    <submittedName>
        <fullName evidence="2">Glycosyl transferase</fullName>
    </submittedName>
</protein>
<dbReference type="RefSeq" id="WP_139694833.1">
    <property type="nucleotide sequence ID" value="NZ_CP074074.1"/>
</dbReference>
<name>A0A5C4SQB6_9FLAO</name>
<comment type="caution">
    <text evidence="2">The sequence shown here is derived from an EMBL/GenBank/DDBJ whole genome shotgun (WGS) entry which is preliminary data.</text>
</comment>
<accession>A0A5C4SQB6</accession>
<dbReference type="GO" id="GO:0051999">
    <property type="term" value="P:mannosyl-inositol phosphorylceramide biosynthetic process"/>
    <property type="evidence" value="ECO:0007669"/>
    <property type="project" value="TreeGrafter"/>
</dbReference>
<keyword evidence="3" id="KW-1185">Reference proteome</keyword>
<dbReference type="InterPro" id="IPR007577">
    <property type="entry name" value="GlycoTrfase_DXD_sugar-bd_CS"/>
</dbReference>
<dbReference type="Gene3D" id="3.90.550.20">
    <property type="match status" value="1"/>
</dbReference>
<evidence type="ECO:0000313" key="3">
    <source>
        <dbReference type="Proteomes" id="UP000308713"/>
    </source>
</evidence>
<evidence type="ECO:0000313" key="2">
    <source>
        <dbReference type="EMBL" id="TNJ46462.1"/>
    </source>
</evidence>
<gene>
    <name evidence="2" type="ORF">FGF67_02215</name>
</gene>
<dbReference type="Pfam" id="PF04488">
    <property type="entry name" value="Gly_transf_sug"/>
    <property type="match status" value="1"/>
</dbReference>
<dbReference type="GO" id="GO:0000030">
    <property type="term" value="F:mannosyltransferase activity"/>
    <property type="evidence" value="ECO:0007669"/>
    <property type="project" value="TreeGrafter"/>
</dbReference>
<evidence type="ECO:0000256" key="1">
    <source>
        <dbReference type="ARBA" id="ARBA00022679"/>
    </source>
</evidence>
<dbReference type="AlphaFoldDB" id="A0A5C4SQB6"/>
<dbReference type="PANTHER" id="PTHR32385">
    <property type="entry name" value="MANNOSYL PHOSPHORYLINOSITOL CERAMIDE SYNTHASE"/>
    <property type="match status" value="1"/>
</dbReference>
<dbReference type="SUPFAM" id="SSF53448">
    <property type="entry name" value="Nucleotide-diphospho-sugar transferases"/>
    <property type="match status" value="1"/>
</dbReference>
<dbReference type="InterPro" id="IPR029044">
    <property type="entry name" value="Nucleotide-diphossugar_trans"/>
</dbReference>
<proteinExistence type="predicted"/>
<dbReference type="OrthoDB" id="9802987at2"/>
<keyword evidence="1 2" id="KW-0808">Transferase</keyword>
<dbReference type="GO" id="GO:0016020">
    <property type="term" value="C:membrane"/>
    <property type="evidence" value="ECO:0007669"/>
    <property type="project" value="GOC"/>
</dbReference>
<dbReference type="EMBL" id="VDCS01000002">
    <property type="protein sequence ID" value="TNJ46462.1"/>
    <property type="molecule type" value="Genomic_DNA"/>
</dbReference>